<evidence type="ECO:0000259" key="1">
    <source>
        <dbReference type="Pfam" id="PF25597"/>
    </source>
</evidence>
<gene>
    <name evidence="2" type="ORF">Tci_030675</name>
</gene>
<dbReference type="EMBL" id="BKCJ010004046">
    <property type="protein sequence ID" value="GEU58697.1"/>
    <property type="molecule type" value="Genomic_DNA"/>
</dbReference>
<feature type="domain" description="Retroviral polymerase SH3-like" evidence="1">
    <location>
        <begin position="66"/>
        <end position="126"/>
    </location>
</feature>
<dbReference type="InterPro" id="IPR057670">
    <property type="entry name" value="SH3_retrovirus"/>
</dbReference>
<dbReference type="AlphaFoldDB" id="A0A6L2LCP1"/>
<proteinExistence type="predicted"/>
<organism evidence="2">
    <name type="scientific">Tanacetum cinerariifolium</name>
    <name type="common">Dalmatian daisy</name>
    <name type="synonym">Chrysanthemum cinerariifolium</name>
    <dbReference type="NCBI Taxonomy" id="118510"/>
    <lineage>
        <taxon>Eukaryota</taxon>
        <taxon>Viridiplantae</taxon>
        <taxon>Streptophyta</taxon>
        <taxon>Embryophyta</taxon>
        <taxon>Tracheophyta</taxon>
        <taxon>Spermatophyta</taxon>
        <taxon>Magnoliopsida</taxon>
        <taxon>eudicotyledons</taxon>
        <taxon>Gunneridae</taxon>
        <taxon>Pentapetalae</taxon>
        <taxon>asterids</taxon>
        <taxon>campanulids</taxon>
        <taxon>Asterales</taxon>
        <taxon>Asteraceae</taxon>
        <taxon>Asteroideae</taxon>
        <taxon>Anthemideae</taxon>
        <taxon>Anthemidinae</taxon>
        <taxon>Tanacetum</taxon>
    </lineage>
</organism>
<dbReference type="Pfam" id="PF25597">
    <property type="entry name" value="SH3_retrovirus"/>
    <property type="match status" value="1"/>
</dbReference>
<reference evidence="2" key="1">
    <citation type="journal article" date="2019" name="Sci. Rep.">
        <title>Draft genome of Tanacetum cinerariifolium, the natural source of mosquito coil.</title>
        <authorList>
            <person name="Yamashiro T."/>
            <person name="Shiraishi A."/>
            <person name="Satake H."/>
            <person name="Nakayama K."/>
        </authorList>
    </citation>
    <scope>NUCLEOTIDE SEQUENCE</scope>
</reference>
<sequence>MHWRRVLNSWREFLVLDEQYKFKSERDKVEFWKFARLPSFVPNGKAPFELVYGLKLKLSHLRSFGCLCYSSVLNNLNKFSSRSEKCILIGFSTTKKAYKVYSLDSKLVFYSRDVKLYETVFPFKMNSSLQSVEAINVNDVDNLNFFDEEHLDNQTSFSSPNDDGRVYVTPYYEGIVFPCTRSTQTSNVSEDNIATSMGENTSSKSIAPSSSDLGKLKYFLGIEVLDNDEGICLSQRKDCLELLHEYGLLAAKHVDIHLPENTTLDHIESDDDHFLDNIENYQKLIAYLDAALRVLRYLKGSLGSGIQINKKGYCVFLGDSLVTWKVKSNQLCLGHLLRLSIGAWLLQLVKEKVASGVIKIEKIHTSQQIADVLTKALDIEQHKLLCAKLGMLDMFKVKKLKEGC</sequence>
<name>A0A6L2LCP1_TANCI</name>
<protein>
    <submittedName>
        <fullName evidence="2">Ribonuclease H-like domain-containing protein</fullName>
    </submittedName>
</protein>
<comment type="caution">
    <text evidence="2">The sequence shown here is derived from an EMBL/GenBank/DDBJ whole genome shotgun (WGS) entry which is preliminary data.</text>
</comment>
<accession>A0A6L2LCP1</accession>
<evidence type="ECO:0000313" key="2">
    <source>
        <dbReference type="EMBL" id="GEU58697.1"/>
    </source>
</evidence>